<dbReference type="PANTHER" id="PTHR23088">
    <property type="entry name" value="NITRILASE-RELATED"/>
    <property type="match status" value="1"/>
</dbReference>
<dbReference type="Pfam" id="PF00795">
    <property type="entry name" value="CN_hydrolase"/>
    <property type="match status" value="1"/>
</dbReference>
<feature type="domain" description="CN hydrolase" evidence="1">
    <location>
        <begin position="5"/>
        <end position="238"/>
    </location>
</feature>
<sequence>MAETFTIAAAQSTITPDIAENGRHIRMLIDQAAQAGADLVLFPEGALSGYAKSQIRTWSGFDWPLLRRELDLICAQCAESGIYAVIGSAHPLGETNRPHNSLYIISDKGVLETRYDKRRLSHTEVTGWYTPGFEPVTFEIAGFRFGLAVCIEMQFPELFMEYEALGVDCVLFSSYGLGLAGNVLIQAHATSNCLWFGVSVPATEAAAGASGIVGPDGQWIDRCRPEDKAGIAAARLDASDERFTIALEKARPWRRAAREGDIYEERRVASSRSADRRRF</sequence>
<organism evidence="2 3">
    <name type="scientific">Devosia nitrariae</name>
    <dbReference type="NCBI Taxonomy" id="2071872"/>
    <lineage>
        <taxon>Bacteria</taxon>
        <taxon>Pseudomonadati</taxon>
        <taxon>Pseudomonadota</taxon>
        <taxon>Alphaproteobacteria</taxon>
        <taxon>Hyphomicrobiales</taxon>
        <taxon>Devosiaceae</taxon>
        <taxon>Devosia</taxon>
    </lineage>
</organism>
<dbReference type="InterPro" id="IPR036526">
    <property type="entry name" value="C-N_Hydrolase_sf"/>
</dbReference>
<proteinExistence type="predicted"/>
<dbReference type="CDD" id="cd07197">
    <property type="entry name" value="nitrilase"/>
    <property type="match status" value="1"/>
</dbReference>
<dbReference type="Proteomes" id="UP001156691">
    <property type="component" value="Unassembled WGS sequence"/>
</dbReference>
<name>A0ABQ5W417_9HYPH</name>
<comment type="caution">
    <text evidence="2">The sequence shown here is derived from an EMBL/GenBank/DDBJ whole genome shotgun (WGS) entry which is preliminary data.</text>
</comment>
<gene>
    <name evidence="2" type="ORF">GCM10010862_19760</name>
</gene>
<evidence type="ECO:0000313" key="3">
    <source>
        <dbReference type="Proteomes" id="UP001156691"/>
    </source>
</evidence>
<evidence type="ECO:0000313" key="2">
    <source>
        <dbReference type="EMBL" id="GLQ54717.1"/>
    </source>
</evidence>
<dbReference type="EMBL" id="BSNS01000009">
    <property type="protein sequence ID" value="GLQ54717.1"/>
    <property type="molecule type" value="Genomic_DNA"/>
</dbReference>
<dbReference type="PANTHER" id="PTHR23088:SF27">
    <property type="entry name" value="DEAMINATED GLUTATHIONE AMIDASE"/>
    <property type="match status" value="1"/>
</dbReference>
<dbReference type="RefSeq" id="WP_284340168.1">
    <property type="nucleotide sequence ID" value="NZ_BSNS01000009.1"/>
</dbReference>
<dbReference type="Gene3D" id="3.60.110.10">
    <property type="entry name" value="Carbon-nitrogen hydrolase"/>
    <property type="match status" value="1"/>
</dbReference>
<dbReference type="SUPFAM" id="SSF56317">
    <property type="entry name" value="Carbon-nitrogen hydrolase"/>
    <property type="match status" value="1"/>
</dbReference>
<keyword evidence="3" id="KW-1185">Reference proteome</keyword>
<reference evidence="3" key="1">
    <citation type="journal article" date="2019" name="Int. J. Syst. Evol. Microbiol.">
        <title>The Global Catalogue of Microorganisms (GCM) 10K type strain sequencing project: providing services to taxonomists for standard genome sequencing and annotation.</title>
        <authorList>
            <consortium name="The Broad Institute Genomics Platform"/>
            <consortium name="The Broad Institute Genome Sequencing Center for Infectious Disease"/>
            <person name="Wu L."/>
            <person name="Ma J."/>
        </authorList>
    </citation>
    <scope>NUCLEOTIDE SEQUENCE [LARGE SCALE GENOMIC DNA]</scope>
    <source>
        <strain evidence="3">NBRC 112416</strain>
    </source>
</reference>
<dbReference type="PROSITE" id="PS50263">
    <property type="entry name" value="CN_HYDROLASE"/>
    <property type="match status" value="1"/>
</dbReference>
<accession>A0ABQ5W417</accession>
<dbReference type="InterPro" id="IPR003010">
    <property type="entry name" value="C-N_Hydrolase"/>
</dbReference>
<protein>
    <submittedName>
        <fullName evidence="2">Amidohydrolase</fullName>
    </submittedName>
</protein>
<evidence type="ECO:0000259" key="1">
    <source>
        <dbReference type="PROSITE" id="PS50263"/>
    </source>
</evidence>